<dbReference type="Gene3D" id="3.90.550.10">
    <property type="entry name" value="Spore Coat Polysaccharide Biosynthesis Protein SpsA, Chain A"/>
    <property type="match status" value="1"/>
</dbReference>
<dbReference type="Proteomes" id="UP000321814">
    <property type="component" value="Unassembled WGS sequence"/>
</dbReference>
<dbReference type="PANTHER" id="PTHR22916">
    <property type="entry name" value="GLYCOSYLTRANSFERASE"/>
    <property type="match status" value="1"/>
</dbReference>
<dbReference type="EMBL" id="VRLR01000006">
    <property type="protein sequence ID" value="TXK80493.1"/>
    <property type="molecule type" value="Genomic_DNA"/>
</dbReference>
<dbReference type="AlphaFoldDB" id="A0A5C8LWN3"/>
<dbReference type="Pfam" id="PF00535">
    <property type="entry name" value="Glycos_transf_2"/>
    <property type="match status" value="1"/>
</dbReference>
<proteinExistence type="predicted"/>
<dbReference type="InterPro" id="IPR001173">
    <property type="entry name" value="Glyco_trans_2-like"/>
</dbReference>
<reference evidence="2 3" key="1">
    <citation type="submission" date="2019-08" db="EMBL/GenBank/DDBJ databases">
        <title>Draft genome analysis of Rheinheimera tangshanensis isolated from the roots of fresh rice plants (Oryza sativa).</title>
        <authorList>
            <person name="Yu Q."/>
            <person name="Qi Y."/>
            <person name="Zhang H."/>
            <person name="Pu J."/>
        </authorList>
    </citation>
    <scope>NUCLEOTIDE SEQUENCE [LARGE SCALE GENOMIC DNA]</scope>
    <source>
        <strain evidence="2 3">JA3-B52</strain>
    </source>
</reference>
<evidence type="ECO:0000259" key="1">
    <source>
        <dbReference type="Pfam" id="PF00535"/>
    </source>
</evidence>
<dbReference type="RefSeq" id="WP_147904398.1">
    <property type="nucleotide sequence ID" value="NZ_BAAAGC010000010.1"/>
</dbReference>
<comment type="caution">
    <text evidence="2">The sequence shown here is derived from an EMBL/GenBank/DDBJ whole genome shotgun (WGS) entry which is preliminary data.</text>
</comment>
<evidence type="ECO:0000313" key="3">
    <source>
        <dbReference type="Proteomes" id="UP000321814"/>
    </source>
</evidence>
<organism evidence="2 3">
    <name type="scientific">Rheinheimera tangshanensis</name>
    <dbReference type="NCBI Taxonomy" id="400153"/>
    <lineage>
        <taxon>Bacteria</taxon>
        <taxon>Pseudomonadati</taxon>
        <taxon>Pseudomonadota</taxon>
        <taxon>Gammaproteobacteria</taxon>
        <taxon>Chromatiales</taxon>
        <taxon>Chromatiaceae</taxon>
        <taxon>Rheinheimera</taxon>
    </lineage>
</organism>
<keyword evidence="2" id="KW-0808">Transferase</keyword>
<accession>A0A5C8LWN3</accession>
<protein>
    <submittedName>
        <fullName evidence="2">Glycosyltransferase</fullName>
    </submittedName>
</protein>
<dbReference type="PANTHER" id="PTHR22916:SF3">
    <property type="entry name" value="UDP-GLCNAC:BETAGAL BETA-1,3-N-ACETYLGLUCOSAMINYLTRANSFERASE-LIKE PROTEIN 1"/>
    <property type="match status" value="1"/>
</dbReference>
<name>A0A5C8LWN3_9GAMM</name>
<dbReference type="SUPFAM" id="SSF53448">
    <property type="entry name" value="Nucleotide-diphospho-sugar transferases"/>
    <property type="match status" value="1"/>
</dbReference>
<evidence type="ECO:0000313" key="2">
    <source>
        <dbReference type="EMBL" id="TXK80493.1"/>
    </source>
</evidence>
<dbReference type="InterPro" id="IPR029044">
    <property type="entry name" value="Nucleotide-diphossugar_trans"/>
</dbReference>
<gene>
    <name evidence="2" type="ORF">FU839_11055</name>
</gene>
<dbReference type="OrthoDB" id="9802649at2"/>
<keyword evidence="3" id="KW-1185">Reference proteome</keyword>
<feature type="domain" description="Glycosyltransferase 2-like" evidence="1">
    <location>
        <begin position="24"/>
        <end position="193"/>
    </location>
</feature>
<dbReference type="GO" id="GO:0016758">
    <property type="term" value="F:hexosyltransferase activity"/>
    <property type="evidence" value="ECO:0007669"/>
    <property type="project" value="UniProtKB-ARBA"/>
</dbReference>
<sequence length="338" mass="38746">MSDISPEIPCVLNDSNNYKTVTVSIICLTYNHERYITQAVQSFLAQKTNFDYEIIIHDDASNDRTAEVLKNLQAQFPDRVRLIIQTENQYSKFGFSRVLKTALDAASGEYFAFCEGDDYWCDDSKLQVQVDVLKQTGVGMCFHPAAELKNDEILIPDTAAYSNKFYSASDLIRKNFHFVQTSSIVFSRRALNHLSYDIISRSPVADVIIRIAATFESGAIAVPLVGSVYRIMSEGSWSSTMRKKDVFLTYIRKMLLTIDELNNFYSQKLSSDFEYYKYMFVMAVVRDFDVSLKDKLSFVGSLNTKYKAYCYLSILLRQPKIHVYIRKVIATFNGKFSK</sequence>